<evidence type="ECO:0000313" key="2">
    <source>
        <dbReference type="Proteomes" id="UP001060085"/>
    </source>
</evidence>
<comment type="caution">
    <text evidence="1">The sequence shown here is derived from an EMBL/GenBank/DDBJ whole genome shotgun (WGS) entry which is preliminary data.</text>
</comment>
<sequence length="4764" mass="535183">MDMESPESLMLEDFGQKVDLTRRIREVLLNYPEGTTVLKELIQNADDAGATKVCLCLDRRSHGTHSLLSDKLAQWQGPALLAYNDAVFTEEDFVSISRIGGSSKHGQAWKTGRFGVGFNSVYHLTDLPSFLSGKYVVMFDPQGIYLPNVSAVNPGKRIEYVSSSAISLYKDQFFPYCAFGCDMKNPFHGTLFRFPLRNADQAANSNLSKQAYTEDDLSLMFDQLYEEGIYSLLFLKSVLSIEMSVWDAGMPEPNKLYSCSIKSMNEEIIRHRKALFRLSNSKNFSDCQMDAFSLDFLSEAIRGNHSEKRTDTFYIVQKMASASSRIGSFAATAAKDFDIHLLPWASVAACISDNSCNADFLKVGRAFCFLPLPVKTGLNVQINGYFEVSSNRRGIWYGADMDRAGRIRSIWNRLLLEDVLAPLFVHQLLGLRELLGPTNLYYSLWPTGSFEEPWNILVEHIYRTIGGSPVMYSEVDGGKWISPTEAFLHDIQFPRSKELKEALVLLRMPLVHLPNSLFHMITSMSGMQFKVVTPDSVRQYLRDCRYMSTIDRSYKLMLLEYCLDDLVDSDVGKHACNLPLVPLANGDFGLLSEASKGISYFICTELEYMLLQQIPDRLIDKNIPSDMASRLLAIAKSSGANLKVFSLNEFLLLFSKFLPAEWKYQNEVLWDPNANSNHPRASWFVLFWRYLQDQCENLSLFGDWPILPSLSAHLYRPSRQLKLLIVKNLPDKMQLLLVKIGCKILSSDYGIEHPDLFHYVYNADGAGVLKSIFDVVSSNESIRHTFGQCLEAEERDELRRFLLDPKWYIGNLMDDSDIWNCKRLPIYKVYGRGSSENFLYSDLLDPQKYLVPQGCPEYLMCGEFLCDLSSTEEQVLSRYYGIGRMKKAQFYKQNVFSKIEELESNDRDNIMLAIVKDLPQLCLEDASFREDLRNLEFVPTSSGSLKSPAMLYDPRNEELYALLDDSDSFPFGAFQESDVLDMLQSLGLRTTVSTETILQSARHVERSMHIDQPGARSKGKVLLSYLEVNAMKWLPESKNNHGTINKMFSRATNAFKHRHLKSDLEKFWSDLRLICWCPVIISSPYNSLPWPTTSSMVAPPKLVRPYPDLWLVSASMRILDGECSSSTLSHCLGWSSPPGGSVLAAQLLELGKNNELVTDLVLRQELALAMPRIYAILTGMIGSEEMDIVKAVLEGCRWIWVGDGFATLDEVVLDGPLHLAPYIRVIPIDLAVFKDLFLELGIREFLRPNDFANILCRMNNRKGSVPLDAQEIRAAVMIAQHLADVQFDGSQFKIYLPDVSCRLFNASDLVYNDAPWLLESQDPDDSLGNVTKFSSPPQEGVQKFVHRNISNDVAEKLGVRSLRRILLAESADSMKLSLSGAAEAFGQHEALTTRLRHILEMYADGPGILFELVQNAEDARASEVIFLLDKTQYGTASVLSPEMADWQGPALYCFNDSVFSSQDLYAISRIGQESKLEKPFAIGRFGLGFNCVYHFTDIPSFVSGENIVIFDPHACYLPGISPSHPGLRIKFAGTKLLDQFPDQFSPFLQFGCDLKQPFPGTLFRFPLRSASVASRSQIKKEEYAPDDLLSLFRSFSEVVAETLLFLRNVKSISIFIRDGSNNEMQLLHSVRKHNVNEPEIESSQFHQMFNFMHGNQQNEIDKDQLLHKLKKSTDSGLPWKYQKVVLSERTSSSCKSHLWLTSECIAKIQGKSKFADFDKKFHKFIPWACVASYLYDVRIEKDLKGNAADSEEFIITQDMLQVPVNSTQGRKSFDGRAFCFLPLPMITGLPVHVNAYFELSSNRRDIWFGSDMAGGGKKRSDWNMHLLEGAAAPAYGHLLEKVASEIGACDLYFSFWPTTLGIEPWASLVRQLYPFVSDSGVRVLYTQARGGQWISAKQAIFPDFSFGKACELIDALSNAGLPLATVPKLLVENFMEICPSLHFLTPQLLRTLLIRRKREFRDRNAIILALEYCLLDLKIPIQSESYYGIPLIPLSNGSFTKLEKRGLSERIFVTQGDGYDLLKDSVPHQLVDSEIPNLLHEKLFDIANTEEFNISFLTCQLLEKLFLRLLPASWQHAKQVIWNPGSQNHPSLEWVGLLWGYLNSSCDDLSLFTKWPILPVENNSLLQLVENSNVIKDGGWSENMCSLLLKAGCLILRRDLVVEHVQLKNYVQSPSAMGILNALLAVAGEPNKVEALFSGASEGELHELRSFILQSKWFNEDSMSSTQLTIIKYIPMFETYRTRKFISLNKSSKWLKPDGICDEFLDDGFVRVDSDKEKIILKTYLEFKEPSRVEFYKDYVFTCMPEFFHQGFLPSILNDIEFMIEEDKSFKEAASLLPFVLAADGSWKEPFRLYDPRMPELKVLLHGGAFFPSDKFSDPATLEILVKLGLRQVLSFTGLLDCARSISMLQNSGASETTISAKRLLTCLDTVAQKLWLMGDANNLEESGSVMENQDSVSNEVEKNIQDGRGNLFNDSMDIELFLVNLNHDMPEEKFWSDLKCISWCPVLLEPPIKGLPWLASGQKMATPDTVRPKSQMWLASSQMHILDGECSSYLQCQLGWKGRLDIETLSTQLIGLSKSYSLLKSHSSSEQDFNAEFQKQILPLYSQLQEYITTDEPNFLKSVLDGVCWVWIGDDFVPSVALAFDAPVKYSPYLYAVPSELSEFRDLLLALGVRLSFDLFDYLRVLQQLQNDVKSTPLSTDQLSFVLCILEAIAESYLDNLEYEASNLTLWIPNSSGVLISAQDLVYNDAPWIENNSVGGKQLVHPSISHDLASRLGIQSLRCISLVSEEMTKDFPCMDYSRICELLELYGNNEFLLFDLLEMADCCKAKKLHLIFDKREHPRLSLLQHNLGEFQGPALLAVLEGACFSRDEVASLQFLPPWSLRGDTLNYGLGLLSCFSITDLPSVVSDGCLYMLDPRGLALATASNRGPVAKVFSLRGTNLTDRFHDQFSALLIGQSMPWSESDSTIIRLPLSTEYMKDGVESGLKRISLLFSKFMEHGSRTILFLNSVMQVSLSTWEEESLEPFQEYSVQIDPSCAIVRNPFSEKKWKKFQFSSLFGSSNAATKLEVINVNLYTRGVGVVDRWLVMLSLGSGQTRNMALDRRYLAYNLTPVAGVAAHISRDGQPVEICSASCIMSPLPLSGSICMPVTVLGFFLVRHNQGRYLFKYQESGTFDRIQSDAGSRLIEAWNRELMSCVRDSYVKLVLEMQKLRREHPTSSLEPSLCRAVRGTLNAFGDKLYSFWPRSKGNTALMKAEGSGSDLISPKVPKADWECLVEQVIRPFYSRLIGLPMWQLYSGNLVKAEEGMFLSQPGVGVGGSLVPATVCAFVKEHYPVFSVPWELVTEIQAVGVTVQEIKPKMVRDLLRASSTYIVLHSVDTYIDVLDYCLSDIQFVDSLEFNIQNPLTGTTNPRIVSTSSPGENSNSVSLSHPNMRSFHRGSAPSASSSGGDALEMMTSLGKALFDFGRVVVEDIGRAGGPLSERNRILGTGNFRVPENVDPNLLSVAAELKGLPCPTATNNLSRLGFTELWVGSKEQQLLMSALAAKFIHHKVLERSILFNIFSNGTLHSLLKLENFSFRLLARNMRFIFHENWVNHVTDSYTVPWFSWENSANSASESGPSPDWIRLFWRNFSGSLEDLSLFSDWPLIPAFIGRPVLCRVRERNLVFVPPKISDSDSMHVIEEMTSTASNISGLSHEADGNKPYVIAFKVIEKKYPWLLPLVNQCNIPVFDVAFLDCATSSNCLPAADQSLSKVIASKLVAAKRAGYFHEFNSLLASERDELFGLFASDFSTNGSQFEREELEVLRDLPIYRTATGTYTSLQNEDLCMIASRTFLKPNDERCLFYTADSNESPLLRALGVPELQDQQIFVKFGLPGFEGKPQAEQEDILIYLYMNWQDLQQDSSVIQALKETNFVKTADELSGHLYKPTDIYDPGDTLLTSVFSGVRDKFPGERFISDGWLQILRKVGLRTSTEADIMLECAKRVEFLGNECLKPSAPLDDLEKDILSSQNEVSFEIWLLAESLVKAIFSNFAVLYSNNFCNLLGNIACVPAENGFPDVGGKQGGRKVLCSYSEAILLKDWPLAWSCAPILSRQSVVPPEYSWGPLHLRSPPPFATVLKHLQIIGGNNGEDTLAHWPATSGSKTIDEASLDVLKYLDSTWHSLSTSDIADLQKIAFMPAANGTRLVTARSLFARLSINLSPFAFELPALYLPFVKILKDMGIQDSFSISAAKDLLINLQNACGYQRLNPNEFRAVMDILHFVCEETVSSGAFSWGSEAIVPDDGCRLVHAKSCVYVDSYGSRYIEHIDTSRLRFVHPDLPKQICVALGVERLSDVVVEEIHDRENLQTLESIGFIEVADIRSRLLSKSFQAAVWSIASSIAGDIPAFNPVFEIVERSLRTVAENLKFVKCLYSRFLLLPKSLDITRVAKESMVPEWEGSQHRALYFVDQSKTTILVADPPNYVSLSDVIAIVVSRVLDSPIPLPIGSLFLCPEGSETTLATVLKLLSNKKVTEQGGGIFDLLGKDILPQDALQVQFLPLRPFYKGEIVAWRFQNGERLKYGRIVDNVKPLAGQALYRFKVETSSGVTELLISSHVFSFRSVSIGSEADPVTKREDDQIKYENRNTEVPGRAASSSTEQPLQDLQHGRVSAAEVVQAVHEMLSAAGISINVEKQSLLQTTLTLQEQLKESQVALLLEQEKSETAVKEAETAKAAWLCRICLSNEVEVTIVPCGHVLCRRCSSAVSRCPFCRLQVSRTMRIFRP</sequence>
<gene>
    <name evidence="1" type="ORF">M9H77_09291</name>
</gene>
<evidence type="ECO:0000313" key="1">
    <source>
        <dbReference type="EMBL" id="KAI5678341.1"/>
    </source>
</evidence>
<organism evidence="1 2">
    <name type="scientific">Catharanthus roseus</name>
    <name type="common">Madagascar periwinkle</name>
    <name type="synonym">Vinca rosea</name>
    <dbReference type="NCBI Taxonomy" id="4058"/>
    <lineage>
        <taxon>Eukaryota</taxon>
        <taxon>Viridiplantae</taxon>
        <taxon>Streptophyta</taxon>
        <taxon>Embryophyta</taxon>
        <taxon>Tracheophyta</taxon>
        <taxon>Spermatophyta</taxon>
        <taxon>Magnoliopsida</taxon>
        <taxon>eudicotyledons</taxon>
        <taxon>Gunneridae</taxon>
        <taxon>Pentapetalae</taxon>
        <taxon>asterids</taxon>
        <taxon>lamiids</taxon>
        <taxon>Gentianales</taxon>
        <taxon>Apocynaceae</taxon>
        <taxon>Rauvolfioideae</taxon>
        <taxon>Vinceae</taxon>
        <taxon>Catharanthinae</taxon>
        <taxon>Catharanthus</taxon>
    </lineage>
</organism>
<accession>A0ACC0C0K4</accession>
<protein>
    <submittedName>
        <fullName evidence="1">Uncharacterized protein</fullName>
    </submittedName>
</protein>
<dbReference type="EMBL" id="CM044702">
    <property type="protein sequence ID" value="KAI5678341.1"/>
    <property type="molecule type" value="Genomic_DNA"/>
</dbReference>
<keyword evidence="2" id="KW-1185">Reference proteome</keyword>
<name>A0ACC0C0K4_CATRO</name>
<reference evidence="2" key="1">
    <citation type="journal article" date="2023" name="Nat. Plants">
        <title>Single-cell RNA sequencing provides a high-resolution roadmap for understanding the multicellular compartmentation of specialized metabolism.</title>
        <authorList>
            <person name="Sun S."/>
            <person name="Shen X."/>
            <person name="Li Y."/>
            <person name="Li Y."/>
            <person name="Wang S."/>
            <person name="Li R."/>
            <person name="Zhang H."/>
            <person name="Shen G."/>
            <person name="Guo B."/>
            <person name="Wei J."/>
            <person name="Xu J."/>
            <person name="St-Pierre B."/>
            <person name="Chen S."/>
            <person name="Sun C."/>
        </authorList>
    </citation>
    <scope>NUCLEOTIDE SEQUENCE [LARGE SCALE GENOMIC DNA]</scope>
</reference>
<proteinExistence type="predicted"/>
<dbReference type="Proteomes" id="UP001060085">
    <property type="component" value="Linkage Group LG02"/>
</dbReference>